<dbReference type="InterPro" id="IPR035994">
    <property type="entry name" value="Nucleoside_phosphorylase_sf"/>
</dbReference>
<proteinExistence type="predicted"/>
<gene>
    <name evidence="1" type="ORF">AOT42_06035</name>
</gene>
<dbReference type="RefSeq" id="WP_014319446.1">
    <property type="nucleotide sequence ID" value="NZ_LJXR01000024.1"/>
</dbReference>
<dbReference type="GO" id="GO:0009116">
    <property type="term" value="P:nucleoside metabolic process"/>
    <property type="evidence" value="ECO:0007669"/>
    <property type="project" value="InterPro"/>
</dbReference>
<dbReference type="Gene3D" id="3.40.50.1580">
    <property type="entry name" value="Nucleoside phosphorylase domain"/>
    <property type="match status" value="1"/>
</dbReference>
<dbReference type="AlphaFoldDB" id="A0AAX0IZZ2"/>
<dbReference type="SUPFAM" id="SSF53167">
    <property type="entry name" value="Purine and uridine phosphorylases"/>
    <property type="match status" value="1"/>
</dbReference>
<dbReference type="Proteomes" id="UP000186159">
    <property type="component" value="Unassembled WGS sequence"/>
</dbReference>
<sequence>MDIRNGHPLIVIAAPEKAGGMTASIPTLITGIGTLNAAITLSRALADAHSRGHRPTRIINAGTAGSLIPSCSGIFEIDHVIKHDFDHETLTAITGRPFANRIDLFAHSGACCW</sequence>
<accession>A0AAX0IZZ2</accession>
<name>A0AAX0IZZ2_CORDP</name>
<dbReference type="GO" id="GO:0003824">
    <property type="term" value="F:catalytic activity"/>
    <property type="evidence" value="ECO:0007669"/>
    <property type="project" value="InterPro"/>
</dbReference>
<reference evidence="1 2" key="1">
    <citation type="submission" date="2015-09" db="EMBL/GenBank/DDBJ databases">
        <title>Genome sequencing of Corynebacterium diphtheriae Bv. Gravis strain DSM 44123.</title>
        <authorList>
            <person name="Sangal V."/>
            <person name="Burkovski A."/>
        </authorList>
    </citation>
    <scope>NUCLEOTIDE SEQUENCE [LARGE SCALE GENOMIC DNA]</scope>
    <source>
        <strain evidence="1 2">DSM 44123</strain>
    </source>
</reference>
<evidence type="ECO:0000313" key="1">
    <source>
        <dbReference type="EMBL" id="OKY21519.1"/>
    </source>
</evidence>
<protein>
    <submittedName>
        <fullName evidence="1">Nucleosidase</fullName>
    </submittedName>
</protein>
<evidence type="ECO:0000313" key="2">
    <source>
        <dbReference type="Proteomes" id="UP000186159"/>
    </source>
</evidence>
<dbReference type="EMBL" id="LJXR01000024">
    <property type="protein sequence ID" value="OKY21519.1"/>
    <property type="molecule type" value="Genomic_DNA"/>
</dbReference>
<organism evidence="1 2">
    <name type="scientific">Corynebacterium diphtheriae bv. gravis</name>
    <dbReference type="NCBI Taxonomy" id="1720349"/>
    <lineage>
        <taxon>Bacteria</taxon>
        <taxon>Bacillati</taxon>
        <taxon>Actinomycetota</taxon>
        <taxon>Actinomycetes</taxon>
        <taxon>Mycobacteriales</taxon>
        <taxon>Corynebacteriaceae</taxon>
        <taxon>Corynebacterium</taxon>
    </lineage>
</organism>
<comment type="caution">
    <text evidence="1">The sequence shown here is derived from an EMBL/GenBank/DDBJ whole genome shotgun (WGS) entry which is preliminary data.</text>
</comment>
<dbReference type="GeneID" id="29422478"/>